<dbReference type="PANTHER" id="PTHR30036">
    <property type="entry name" value="D-XYLOSE-BINDING PERIPLASMIC PROTEIN"/>
    <property type="match status" value="1"/>
</dbReference>
<dbReference type="InterPro" id="IPR050555">
    <property type="entry name" value="Bact_Solute-Bind_Prot2"/>
</dbReference>
<dbReference type="InterPro" id="IPR028082">
    <property type="entry name" value="Peripla_BP_I"/>
</dbReference>
<evidence type="ECO:0000256" key="1">
    <source>
        <dbReference type="ARBA" id="ARBA00004196"/>
    </source>
</evidence>
<dbReference type="Pfam" id="PF13407">
    <property type="entry name" value="Peripla_BP_4"/>
    <property type="match status" value="1"/>
</dbReference>
<dbReference type="Proteomes" id="UP000885660">
    <property type="component" value="Unassembled WGS sequence"/>
</dbReference>
<dbReference type="GO" id="GO:0030288">
    <property type="term" value="C:outer membrane-bounded periplasmic space"/>
    <property type="evidence" value="ECO:0007669"/>
    <property type="project" value="TreeGrafter"/>
</dbReference>
<comment type="caution">
    <text evidence="4">The sequence shown here is derived from an EMBL/GenBank/DDBJ whole genome shotgun (WGS) entry which is preliminary data.</text>
</comment>
<reference evidence="4" key="1">
    <citation type="journal article" date="2020" name="mSystems">
        <title>Genome- and Community-Level Interaction Insights into Carbon Utilization and Element Cycling Functions of Hydrothermarchaeota in Hydrothermal Sediment.</title>
        <authorList>
            <person name="Zhou Z."/>
            <person name="Liu Y."/>
            <person name="Xu W."/>
            <person name="Pan J."/>
            <person name="Luo Z.H."/>
            <person name="Li M."/>
        </authorList>
    </citation>
    <scope>NUCLEOTIDE SEQUENCE [LARGE SCALE GENOMIC DNA]</scope>
    <source>
        <strain evidence="4">HyVt-219</strain>
    </source>
</reference>
<dbReference type="PANTHER" id="PTHR30036:SF7">
    <property type="entry name" value="ABC TRANSPORTER PERIPLASMIC-BINDING PROTEIN YPHF"/>
    <property type="match status" value="1"/>
</dbReference>
<name>A0A7V0QPX6_UNCAE</name>
<comment type="similarity">
    <text evidence="2">Belongs to the bacterial solute-binding protein 2 family.</text>
</comment>
<dbReference type="EMBL" id="DRBC01000030">
    <property type="protein sequence ID" value="HDN84211.1"/>
    <property type="molecule type" value="Genomic_DNA"/>
</dbReference>
<evidence type="ECO:0000313" key="4">
    <source>
        <dbReference type="EMBL" id="HDN84211.1"/>
    </source>
</evidence>
<evidence type="ECO:0000256" key="2">
    <source>
        <dbReference type="ARBA" id="ARBA00007639"/>
    </source>
</evidence>
<dbReference type="AlphaFoldDB" id="A0A7V0QPX6"/>
<organism evidence="4">
    <name type="scientific">Aerophobetes bacterium</name>
    <dbReference type="NCBI Taxonomy" id="2030807"/>
    <lineage>
        <taxon>Bacteria</taxon>
        <taxon>Candidatus Aerophobota</taxon>
    </lineage>
</organism>
<accession>A0A7V0QPX6</accession>
<protein>
    <recommendedName>
        <fullName evidence="3">Periplasmic binding protein domain-containing protein</fullName>
    </recommendedName>
</protein>
<dbReference type="InterPro" id="IPR025997">
    <property type="entry name" value="SBP_2_dom"/>
</dbReference>
<dbReference type="GO" id="GO:0030246">
    <property type="term" value="F:carbohydrate binding"/>
    <property type="evidence" value="ECO:0007669"/>
    <property type="project" value="TreeGrafter"/>
</dbReference>
<proteinExistence type="inferred from homology"/>
<gene>
    <name evidence="4" type="ORF">ENG47_00455</name>
</gene>
<dbReference type="Gene3D" id="3.40.50.2300">
    <property type="match status" value="2"/>
</dbReference>
<dbReference type="CDD" id="cd19966">
    <property type="entry name" value="PBP1_ABC_sugar_binding-like"/>
    <property type="match status" value="1"/>
</dbReference>
<sequence length="334" mass="36501">MNFKTKKLTYLLIALLTGLVVAWALSPIPAVAKKPGEGMYFRLVTHGGDDPFWAVVRKGMEDACEELGCKADIDLCGGDLALQQKRFREAVAMHPDGIALVINDDTAWDKPVADAIAKGIPVIGMNNDDTKGAAGNARLCYIGQNERRAGRIIAERLFKKGKEKGWDLTKAHVAMPVEVPGAMYGVVRSQGILDAMKEYGITSYEIIDAGGLEMTTVEQRETSYLMAHPETKFMIGLGGIVTDRITDSLKAAGYAPGEIIAGGFDCCPGTLTGLKEGYMEATIDQQQYLQGYFAIYVLYLYKKYGFTPNIDTGGYLVDKNTIKLIEKLSPLHIR</sequence>
<dbReference type="SUPFAM" id="SSF53822">
    <property type="entry name" value="Periplasmic binding protein-like I"/>
    <property type="match status" value="1"/>
</dbReference>
<feature type="domain" description="Periplasmic binding protein" evidence="3">
    <location>
        <begin position="43"/>
        <end position="301"/>
    </location>
</feature>
<comment type="subcellular location">
    <subcellularLocation>
        <location evidence="1">Cell envelope</location>
    </subcellularLocation>
</comment>
<evidence type="ECO:0000259" key="3">
    <source>
        <dbReference type="Pfam" id="PF13407"/>
    </source>
</evidence>